<evidence type="ECO:0000313" key="2">
    <source>
        <dbReference type="EMBL" id="MCG2618199.1"/>
    </source>
</evidence>
<name>A0ABS9L0U3_9BACT</name>
<sequence>MLPKVERWIETYDKGSRDSIHEINVDIIPFEKLKEIVPPKSDDPLLYDGYILDANQIEQLNFFIEQKILPDFSKYYYVLDCASVKES</sequence>
<evidence type="ECO:0000313" key="3">
    <source>
        <dbReference type="Proteomes" id="UP001165367"/>
    </source>
</evidence>
<feature type="domain" description="DUF7683" evidence="1">
    <location>
        <begin position="6"/>
        <end position="79"/>
    </location>
</feature>
<dbReference type="EMBL" id="JAKLTR010000042">
    <property type="protein sequence ID" value="MCG2618199.1"/>
    <property type="molecule type" value="Genomic_DNA"/>
</dbReference>
<organism evidence="2 3">
    <name type="scientific">Terrimonas ginsenosidimutans</name>
    <dbReference type="NCBI Taxonomy" id="2908004"/>
    <lineage>
        <taxon>Bacteria</taxon>
        <taxon>Pseudomonadati</taxon>
        <taxon>Bacteroidota</taxon>
        <taxon>Chitinophagia</taxon>
        <taxon>Chitinophagales</taxon>
        <taxon>Chitinophagaceae</taxon>
        <taxon>Terrimonas</taxon>
    </lineage>
</organism>
<accession>A0ABS9L0U3</accession>
<reference evidence="2" key="1">
    <citation type="submission" date="2022-01" db="EMBL/GenBank/DDBJ databases">
        <authorList>
            <person name="Jo J.-H."/>
            <person name="Im W.-T."/>
        </authorList>
    </citation>
    <scope>NUCLEOTIDE SEQUENCE</scope>
    <source>
        <strain evidence="2">NA20</strain>
    </source>
</reference>
<dbReference type="Proteomes" id="UP001165367">
    <property type="component" value="Unassembled WGS sequence"/>
</dbReference>
<gene>
    <name evidence="2" type="ORF">LZZ85_28120</name>
</gene>
<keyword evidence="3" id="KW-1185">Reference proteome</keyword>
<protein>
    <recommendedName>
        <fullName evidence="1">DUF7683 domain-containing protein</fullName>
    </recommendedName>
</protein>
<dbReference type="RefSeq" id="WP_237877462.1">
    <property type="nucleotide sequence ID" value="NZ_JAKLTR010000042.1"/>
</dbReference>
<proteinExistence type="predicted"/>
<dbReference type="InterPro" id="IPR056100">
    <property type="entry name" value="DUF7683"/>
</dbReference>
<evidence type="ECO:0000259" key="1">
    <source>
        <dbReference type="Pfam" id="PF24731"/>
    </source>
</evidence>
<dbReference type="Pfam" id="PF24731">
    <property type="entry name" value="DUF7683"/>
    <property type="match status" value="1"/>
</dbReference>
<comment type="caution">
    <text evidence="2">The sequence shown here is derived from an EMBL/GenBank/DDBJ whole genome shotgun (WGS) entry which is preliminary data.</text>
</comment>